<dbReference type="PROSITE" id="PS51293">
    <property type="entry name" value="SANT"/>
    <property type="match status" value="2"/>
</dbReference>
<accession>A0A4D6KT97</accession>
<keyword evidence="4" id="KW-0804">Transcription</keyword>
<evidence type="ECO:0000313" key="10">
    <source>
        <dbReference type="EMBL" id="QCD80722.1"/>
    </source>
</evidence>
<feature type="domain" description="Myb-like" evidence="7">
    <location>
        <begin position="8"/>
        <end position="56"/>
    </location>
</feature>
<feature type="domain" description="Myb-like" evidence="7">
    <location>
        <begin position="128"/>
        <end position="180"/>
    </location>
</feature>
<feature type="region of interest" description="Disordered" evidence="6">
    <location>
        <begin position="200"/>
        <end position="225"/>
    </location>
</feature>
<dbReference type="InterPro" id="IPR017884">
    <property type="entry name" value="SANT_dom"/>
</dbReference>
<feature type="domain" description="SANT" evidence="8">
    <location>
        <begin position="136"/>
        <end position="184"/>
    </location>
</feature>
<dbReference type="InterPro" id="IPR009057">
    <property type="entry name" value="Homeodomain-like_sf"/>
</dbReference>
<evidence type="ECO:0000256" key="3">
    <source>
        <dbReference type="ARBA" id="ARBA00023125"/>
    </source>
</evidence>
<dbReference type="SMART" id="SM00717">
    <property type="entry name" value="SANT"/>
    <property type="match status" value="2"/>
</dbReference>
<keyword evidence="5" id="KW-0539">Nucleus</keyword>
<evidence type="ECO:0000256" key="5">
    <source>
        <dbReference type="ARBA" id="ARBA00023242"/>
    </source>
</evidence>
<gene>
    <name evidence="10" type="ORF">DEO72_LG2g1044</name>
</gene>
<dbReference type="InterPro" id="IPR006447">
    <property type="entry name" value="Myb_dom_plants"/>
</dbReference>
<evidence type="ECO:0000256" key="6">
    <source>
        <dbReference type="SAM" id="MobiDB-lite"/>
    </source>
</evidence>
<evidence type="ECO:0000256" key="2">
    <source>
        <dbReference type="ARBA" id="ARBA00023015"/>
    </source>
</evidence>
<dbReference type="GO" id="GO:0003677">
    <property type="term" value="F:DNA binding"/>
    <property type="evidence" value="ECO:0007669"/>
    <property type="project" value="UniProtKB-KW"/>
</dbReference>
<evidence type="ECO:0000259" key="7">
    <source>
        <dbReference type="PROSITE" id="PS50090"/>
    </source>
</evidence>
<dbReference type="Gramene" id="Vigun03g349100.1.v1.2">
    <property type="protein sequence ID" value="Vigun03g349100.1.v1.2"/>
    <property type="gene ID" value="Vigun03g349100.v1.2"/>
</dbReference>
<protein>
    <recommendedName>
        <fullName evidence="12">Protein MYSM1</fullName>
    </recommendedName>
</protein>
<feature type="compositionally biased region" description="Basic residues" evidence="6">
    <location>
        <begin position="278"/>
        <end position="292"/>
    </location>
</feature>
<dbReference type="FunFam" id="1.10.10.60:FF:000154">
    <property type="entry name" value="Transcription factor SRM1"/>
    <property type="match status" value="1"/>
</dbReference>
<organism evidence="10 11">
    <name type="scientific">Vigna unguiculata</name>
    <name type="common">Cowpea</name>
    <dbReference type="NCBI Taxonomy" id="3917"/>
    <lineage>
        <taxon>Eukaryota</taxon>
        <taxon>Viridiplantae</taxon>
        <taxon>Streptophyta</taxon>
        <taxon>Embryophyta</taxon>
        <taxon>Tracheophyta</taxon>
        <taxon>Spermatophyta</taxon>
        <taxon>Magnoliopsida</taxon>
        <taxon>eudicotyledons</taxon>
        <taxon>Gunneridae</taxon>
        <taxon>Pentapetalae</taxon>
        <taxon>rosids</taxon>
        <taxon>fabids</taxon>
        <taxon>Fabales</taxon>
        <taxon>Fabaceae</taxon>
        <taxon>Papilionoideae</taxon>
        <taxon>50 kb inversion clade</taxon>
        <taxon>NPAAA clade</taxon>
        <taxon>indigoferoid/millettioid clade</taxon>
        <taxon>Phaseoleae</taxon>
        <taxon>Vigna</taxon>
    </lineage>
</organism>
<dbReference type="NCBIfam" id="TIGR01557">
    <property type="entry name" value="myb_SHAQKYF"/>
    <property type="match status" value="1"/>
</dbReference>
<dbReference type="Gene3D" id="1.10.10.60">
    <property type="entry name" value="Homeodomain-like"/>
    <property type="match status" value="2"/>
</dbReference>
<feature type="region of interest" description="Disordered" evidence="6">
    <location>
        <begin position="73"/>
        <end position="133"/>
    </location>
</feature>
<dbReference type="FunFam" id="1.10.10.60:FF:000009">
    <property type="entry name" value="transcription factor MYB1R1"/>
    <property type="match status" value="1"/>
</dbReference>
<dbReference type="PANTHER" id="PTHR44042:SF67">
    <property type="entry name" value="MYB-LIKE PROTEIN I"/>
    <property type="match status" value="1"/>
</dbReference>
<dbReference type="PROSITE" id="PS51294">
    <property type="entry name" value="HTH_MYB"/>
    <property type="match status" value="1"/>
</dbReference>
<feature type="compositionally biased region" description="Polar residues" evidence="6">
    <location>
        <begin position="200"/>
        <end position="213"/>
    </location>
</feature>
<feature type="region of interest" description="Disordered" evidence="6">
    <location>
        <begin position="273"/>
        <end position="292"/>
    </location>
</feature>
<name>A0A4D6KT97_VIGUN</name>
<dbReference type="AlphaFoldDB" id="A0A4D6KT97"/>
<proteinExistence type="predicted"/>
<keyword evidence="11" id="KW-1185">Reference proteome</keyword>
<reference evidence="10 11" key="1">
    <citation type="submission" date="2019-04" db="EMBL/GenBank/DDBJ databases">
        <title>An improved genome assembly and genetic linkage map for asparagus bean, Vigna unguiculata ssp. sesquipedialis.</title>
        <authorList>
            <person name="Xia Q."/>
            <person name="Zhang R."/>
            <person name="Dong Y."/>
        </authorList>
    </citation>
    <scope>NUCLEOTIDE SEQUENCE [LARGE SCALE GENOMIC DNA]</scope>
    <source>
        <tissue evidence="10">Leaf</tissue>
    </source>
</reference>
<dbReference type="SUPFAM" id="SSF46689">
    <property type="entry name" value="Homeodomain-like"/>
    <property type="match status" value="2"/>
</dbReference>
<evidence type="ECO:0000313" key="11">
    <source>
        <dbReference type="Proteomes" id="UP000501690"/>
    </source>
</evidence>
<dbReference type="PROSITE" id="PS50090">
    <property type="entry name" value="MYB_LIKE"/>
    <property type="match status" value="2"/>
</dbReference>
<dbReference type="PANTHER" id="PTHR44042">
    <property type="entry name" value="DUPLICATED HOMEODOMAIN-LIKE SUPERFAMILY PROTEIN-RELATED"/>
    <property type="match status" value="1"/>
</dbReference>
<evidence type="ECO:0000256" key="1">
    <source>
        <dbReference type="ARBA" id="ARBA00004123"/>
    </source>
</evidence>
<feature type="compositionally biased region" description="Basic and acidic residues" evidence="6">
    <location>
        <begin position="82"/>
        <end position="97"/>
    </location>
</feature>
<keyword evidence="2" id="KW-0805">Transcription regulation</keyword>
<evidence type="ECO:0000259" key="8">
    <source>
        <dbReference type="PROSITE" id="PS51293"/>
    </source>
</evidence>
<sequence>MSSSGTLWSYEEEKAFENAIAMHWIEEASKEQWEKIASAVPTKSMEEVKQHYQVLVEDVSAIEAGHIPFPNYASEETTSSNKDFHASSKATNSDKRSNCNFGTGFSGLGHDSTTHSSGKGALSRSSEQERRKGIPWTEEEHRLFLLGLDKFGKGDWRSISRNFVISRTPTQVASHAQKYFIRLNSMNRDRRRSSIHDITSVNNGDVASNQAPITGQHSSTVSSSTMGVGQSLKHRVQGHIPPGLGMYGTPVGHPVAAPPGHMASAVGTPVMLPPGPHPHAHAHAHPHPHPHPHPPYVLPLAYPMAPPTMHQ</sequence>
<evidence type="ECO:0008006" key="12">
    <source>
        <dbReference type="Google" id="ProtNLM"/>
    </source>
</evidence>
<dbReference type="EMBL" id="CP039346">
    <property type="protein sequence ID" value="QCD80722.1"/>
    <property type="molecule type" value="Genomic_DNA"/>
</dbReference>
<dbReference type="InterPro" id="IPR001005">
    <property type="entry name" value="SANT/Myb"/>
</dbReference>
<keyword evidence="3" id="KW-0238">DNA-binding</keyword>
<dbReference type="Pfam" id="PF00249">
    <property type="entry name" value="Myb_DNA-binding"/>
    <property type="match status" value="2"/>
</dbReference>
<feature type="domain" description="SANT" evidence="8">
    <location>
        <begin position="1"/>
        <end position="52"/>
    </location>
</feature>
<dbReference type="OrthoDB" id="118550at2759"/>
<feature type="domain" description="HTH myb-type" evidence="9">
    <location>
        <begin position="128"/>
        <end position="184"/>
    </location>
</feature>
<dbReference type="CDD" id="cd00167">
    <property type="entry name" value="SANT"/>
    <property type="match status" value="2"/>
</dbReference>
<dbReference type="Proteomes" id="UP000501690">
    <property type="component" value="Linkage Group LG2"/>
</dbReference>
<dbReference type="GO" id="GO:0005634">
    <property type="term" value="C:nucleus"/>
    <property type="evidence" value="ECO:0007669"/>
    <property type="project" value="UniProtKB-SubCell"/>
</dbReference>
<evidence type="ECO:0000259" key="9">
    <source>
        <dbReference type="PROSITE" id="PS51294"/>
    </source>
</evidence>
<dbReference type="InterPro" id="IPR017930">
    <property type="entry name" value="Myb_dom"/>
</dbReference>
<comment type="subcellular location">
    <subcellularLocation>
        <location evidence="1">Nucleus</location>
    </subcellularLocation>
</comment>
<evidence type="ECO:0000256" key="4">
    <source>
        <dbReference type="ARBA" id="ARBA00023163"/>
    </source>
</evidence>
<feature type="compositionally biased region" description="Low complexity" evidence="6">
    <location>
        <begin position="214"/>
        <end position="225"/>
    </location>
</feature>